<accession>A0ABN5Y4U1</accession>
<protein>
    <submittedName>
        <fullName evidence="1">Uncharacterized protein</fullName>
    </submittedName>
</protein>
<gene>
    <name evidence="1" type="ORF">MMAGJ_24970</name>
</gene>
<reference evidence="1 2" key="1">
    <citation type="journal article" date="2019" name="Emerg. Microbes Infect.">
        <title>Comprehensive subspecies identification of 175 nontuberculous mycobacteria species based on 7547 genomic profiles.</title>
        <authorList>
            <person name="Matsumoto Y."/>
            <person name="Kinjo T."/>
            <person name="Motooka D."/>
            <person name="Nabeya D."/>
            <person name="Jung N."/>
            <person name="Uechi K."/>
            <person name="Horii T."/>
            <person name="Iida T."/>
            <person name="Fujita J."/>
            <person name="Nakamura S."/>
        </authorList>
    </citation>
    <scope>NUCLEOTIDE SEQUENCE [LARGE SCALE GENOMIC DNA]</scope>
    <source>
        <strain evidence="1 2">JCM 12375</strain>
    </source>
</reference>
<dbReference type="Proteomes" id="UP000465622">
    <property type="component" value="Chromosome"/>
</dbReference>
<name>A0ABN5Y4U1_MYCME</name>
<organism evidence="1 2">
    <name type="scientific">Mycolicibacterium mageritense</name>
    <name type="common">Mycobacterium mageritense</name>
    <dbReference type="NCBI Taxonomy" id="53462"/>
    <lineage>
        <taxon>Bacteria</taxon>
        <taxon>Bacillati</taxon>
        <taxon>Actinomycetota</taxon>
        <taxon>Actinomycetes</taxon>
        <taxon>Mycobacteriales</taxon>
        <taxon>Mycobacteriaceae</taxon>
        <taxon>Mycolicibacterium</taxon>
    </lineage>
</organism>
<sequence>MPSSGPCAGAVKRENLQDRLFFFVVATAGDKEAAPDTGLNAASIPVFLAGKHPILDAAGSRYPGLAVLA</sequence>
<dbReference type="EMBL" id="AP022567">
    <property type="protein sequence ID" value="BBX33215.1"/>
    <property type="molecule type" value="Genomic_DNA"/>
</dbReference>
<evidence type="ECO:0000313" key="1">
    <source>
        <dbReference type="EMBL" id="BBX33215.1"/>
    </source>
</evidence>
<proteinExistence type="predicted"/>
<keyword evidence="2" id="KW-1185">Reference proteome</keyword>
<evidence type="ECO:0000313" key="2">
    <source>
        <dbReference type="Proteomes" id="UP000465622"/>
    </source>
</evidence>